<comment type="pathway">
    <text evidence="1 8">Purine metabolism; IMP biosynthesis via de novo pathway; 5-amino-1-(5-phospho-D-ribosyl)imidazole-4-carboxamide from 5-amino-1-(5-phospho-D-ribosyl)imidazole-4-carboxylate: step 1/2.</text>
</comment>
<name>A0A934S6U2_9BACT</name>
<accession>A0A934S6U2</accession>
<dbReference type="RefSeq" id="WP_200273103.1">
    <property type="nucleotide sequence ID" value="NZ_JAENIJ010000036.1"/>
</dbReference>
<evidence type="ECO:0000313" key="10">
    <source>
        <dbReference type="EMBL" id="MBK1884155.1"/>
    </source>
</evidence>
<keyword evidence="11" id="KW-1185">Reference proteome</keyword>
<reference evidence="10" key="1">
    <citation type="submission" date="2021-01" db="EMBL/GenBank/DDBJ databases">
        <title>Modified the classification status of verrucomicrobia.</title>
        <authorList>
            <person name="Feng X."/>
        </authorList>
    </citation>
    <scope>NUCLEOTIDE SEQUENCE</scope>
    <source>
        <strain evidence="10">KCTC 22041</strain>
    </source>
</reference>
<keyword evidence="4 8" id="KW-0547">Nucleotide-binding</keyword>
<organism evidence="10 11">
    <name type="scientific">Luteolibacter pohnpeiensis</name>
    <dbReference type="NCBI Taxonomy" id="454153"/>
    <lineage>
        <taxon>Bacteria</taxon>
        <taxon>Pseudomonadati</taxon>
        <taxon>Verrucomicrobiota</taxon>
        <taxon>Verrucomicrobiia</taxon>
        <taxon>Verrucomicrobiales</taxon>
        <taxon>Verrucomicrobiaceae</taxon>
        <taxon>Luteolibacter</taxon>
    </lineage>
</organism>
<dbReference type="InterPro" id="IPR028923">
    <property type="entry name" value="SAICAR_synt/ADE2_N"/>
</dbReference>
<keyword evidence="3 8" id="KW-0436">Ligase</keyword>
<dbReference type="FunFam" id="3.30.470.20:FF:000006">
    <property type="entry name" value="Phosphoribosylaminoimidazole-succinocarboxamide synthase"/>
    <property type="match status" value="1"/>
</dbReference>
<feature type="domain" description="SAICAR synthetase/ADE2 N-terminal" evidence="9">
    <location>
        <begin position="4"/>
        <end position="231"/>
    </location>
</feature>
<dbReference type="PANTHER" id="PTHR43599:SF3">
    <property type="entry name" value="SI:DKEY-6E2.2"/>
    <property type="match status" value="1"/>
</dbReference>
<evidence type="ECO:0000259" key="9">
    <source>
        <dbReference type="Pfam" id="PF01259"/>
    </source>
</evidence>
<evidence type="ECO:0000256" key="8">
    <source>
        <dbReference type="HAMAP-Rule" id="MF_00137"/>
    </source>
</evidence>
<dbReference type="InterPro" id="IPR050089">
    <property type="entry name" value="SAICAR_synthetase"/>
</dbReference>
<keyword evidence="6 8" id="KW-0067">ATP-binding</keyword>
<dbReference type="EMBL" id="JAENIJ010000036">
    <property type="protein sequence ID" value="MBK1884155.1"/>
    <property type="molecule type" value="Genomic_DNA"/>
</dbReference>
<dbReference type="Proteomes" id="UP000603141">
    <property type="component" value="Unassembled WGS sequence"/>
</dbReference>
<dbReference type="PANTHER" id="PTHR43599">
    <property type="entry name" value="MULTIFUNCTIONAL PROTEIN ADE2"/>
    <property type="match status" value="1"/>
</dbReference>
<dbReference type="NCBIfam" id="TIGR00081">
    <property type="entry name" value="purC"/>
    <property type="match status" value="1"/>
</dbReference>
<evidence type="ECO:0000256" key="4">
    <source>
        <dbReference type="ARBA" id="ARBA00022741"/>
    </source>
</evidence>
<dbReference type="InterPro" id="IPR001636">
    <property type="entry name" value="SAICAR_synth"/>
</dbReference>
<keyword evidence="5 8" id="KW-0658">Purine biosynthesis</keyword>
<dbReference type="Pfam" id="PF01259">
    <property type="entry name" value="SAICAR_synt"/>
    <property type="match status" value="1"/>
</dbReference>
<evidence type="ECO:0000256" key="5">
    <source>
        <dbReference type="ARBA" id="ARBA00022755"/>
    </source>
</evidence>
<protein>
    <recommendedName>
        <fullName evidence="8">Phosphoribosylaminoimidazole-succinocarboxamide synthase</fullName>
        <ecNumber evidence="8">6.3.2.6</ecNumber>
    </recommendedName>
    <alternativeName>
        <fullName evidence="8">SAICAR synthetase</fullName>
    </alternativeName>
</protein>
<dbReference type="PROSITE" id="PS01058">
    <property type="entry name" value="SAICAR_SYNTHETASE_2"/>
    <property type="match status" value="1"/>
</dbReference>
<dbReference type="SUPFAM" id="SSF56104">
    <property type="entry name" value="SAICAR synthase-like"/>
    <property type="match status" value="1"/>
</dbReference>
<evidence type="ECO:0000313" key="11">
    <source>
        <dbReference type="Proteomes" id="UP000603141"/>
    </source>
</evidence>
<dbReference type="InterPro" id="IPR033934">
    <property type="entry name" value="SAICAR_synt_PurC"/>
</dbReference>
<dbReference type="GO" id="GO:0005524">
    <property type="term" value="F:ATP binding"/>
    <property type="evidence" value="ECO:0007669"/>
    <property type="project" value="UniProtKB-KW"/>
</dbReference>
<evidence type="ECO:0000256" key="3">
    <source>
        <dbReference type="ARBA" id="ARBA00022598"/>
    </source>
</evidence>
<gene>
    <name evidence="8" type="primary">purC</name>
    <name evidence="10" type="ORF">JIN85_17175</name>
</gene>
<dbReference type="Gene3D" id="3.30.470.20">
    <property type="entry name" value="ATP-grasp fold, B domain"/>
    <property type="match status" value="1"/>
</dbReference>
<comment type="catalytic activity">
    <reaction evidence="7 8">
        <text>5-amino-1-(5-phospho-D-ribosyl)imidazole-4-carboxylate + L-aspartate + ATP = (2S)-2-[5-amino-1-(5-phospho-beta-D-ribosyl)imidazole-4-carboxamido]succinate + ADP + phosphate + 2 H(+)</text>
        <dbReference type="Rhea" id="RHEA:22628"/>
        <dbReference type="ChEBI" id="CHEBI:15378"/>
        <dbReference type="ChEBI" id="CHEBI:29991"/>
        <dbReference type="ChEBI" id="CHEBI:30616"/>
        <dbReference type="ChEBI" id="CHEBI:43474"/>
        <dbReference type="ChEBI" id="CHEBI:58443"/>
        <dbReference type="ChEBI" id="CHEBI:77657"/>
        <dbReference type="ChEBI" id="CHEBI:456216"/>
        <dbReference type="EC" id="6.3.2.6"/>
    </reaction>
</comment>
<evidence type="ECO:0000256" key="1">
    <source>
        <dbReference type="ARBA" id="ARBA00004672"/>
    </source>
</evidence>
<sequence>MEPLYEGKAKRLWATENSNTLRMEFKNDATAFNGEKKASFENKGKLNNAISTLIYGFLENEGVPTHFVRQIDETNVEVKKVEILMVEVIIRNLAAGSFCKRTGMAEGTVFSAPIIEFSYKSDELGDPLINDDYIREMKLATPEDLAFLRESALKVNRILGDFFAKAGLKLVDFKLEFGRLAEDPSVIVLADEISPDGCRLWDLKTGEKMDKDRFRRDLGGVMEAYEEVLGRLKAQG</sequence>
<dbReference type="GO" id="GO:0006189">
    <property type="term" value="P:'de novo' IMP biosynthetic process"/>
    <property type="evidence" value="ECO:0007669"/>
    <property type="project" value="UniProtKB-UniRule"/>
</dbReference>
<evidence type="ECO:0000256" key="6">
    <source>
        <dbReference type="ARBA" id="ARBA00022840"/>
    </source>
</evidence>
<dbReference type="EC" id="6.3.2.6" evidence="8"/>
<dbReference type="CDD" id="cd01415">
    <property type="entry name" value="SAICAR_synt_PurC"/>
    <property type="match status" value="1"/>
</dbReference>
<evidence type="ECO:0000256" key="2">
    <source>
        <dbReference type="ARBA" id="ARBA00010190"/>
    </source>
</evidence>
<dbReference type="GO" id="GO:0009236">
    <property type="term" value="P:cobalamin biosynthetic process"/>
    <property type="evidence" value="ECO:0007669"/>
    <property type="project" value="InterPro"/>
</dbReference>
<dbReference type="Gene3D" id="3.30.200.20">
    <property type="entry name" value="Phosphorylase Kinase, domain 1"/>
    <property type="match status" value="1"/>
</dbReference>
<dbReference type="GO" id="GO:0004639">
    <property type="term" value="F:phosphoribosylaminoimidazolesuccinocarboxamide synthase activity"/>
    <property type="evidence" value="ECO:0007669"/>
    <property type="project" value="UniProtKB-UniRule"/>
</dbReference>
<comment type="caution">
    <text evidence="10">The sequence shown here is derived from an EMBL/GenBank/DDBJ whole genome shotgun (WGS) entry which is preliminary data.</text>
</comment>
<dbReference type="AlphaFoldDB" id="A0A934S6U2"/>
<dbReference type="InterPro" id="IPR018236">
    <property type="entry name" value="SAICAR_synthetase_CS"/>
</dbReference>
<dbReference type="HAMAP" id="MF_00137">
    <property type="entry name" value="SAICAR_synth"/>
    <property type="match status" value="1"/>
</dbReference>
<proteinExistence type="inferred from homology"/>
<comment type="similarity">
    <text evidence="2 8">Belongs to the SAICAR synthetase family.</text>
</comment>
<evidence type="ECO:0000256" key="7">
    <source>
        <dbReference type="ARBA" id="ARBA00048475"/>
    </source>
</evidence>